<accession>A0ABD5Q9K2</accession>
<reference evidence="8 9" key="1">
    <citation type="journal article" date="2019" name="Int. J. Syst. Evol. Microbiol.">
        <title>The Global Catalogue of Microorganisms (GCM) 10K type strain sequencing project: providing services to taxonomists for standard genome sequencing and annotation.</title>
        <authorList>
            <consortium name="The Broad Institute Genomics Platform"/>
            <consortium name="The Broad Institute Genome Sequencing Center for Infectious Disease"/>
            <person name="Wu L."/>
            <person name="Ma J."/>
        </authorList>
    </citation>
    <scope>NUCLEOTIDE SEQUENCE [LARGE SCALE GENOMIC DNA]</scope>
    <source>
        <strain evidence="8 9">CGMCC 1.15824</strain>
    </source>
</reference>
<evidence type="ECO:0000256" key="3">
    <source>
        <dbReference type="ARBA" id="ARBA00022801"/>
    </source>
</evidence>
<dbReference type="RefSeq" id="WP_224829362.1">
    <property type="nucleotide sequence ID" value="NZ_JAIVEF010000028.1"/>
</dbReference>
<dbReference type="PRINTS" id="PR00723">
    <property type="entry name" value="SUBTILISIN"/>
</dbReference>
<dbReference type="Gene3D" id="3.40.50.200">
    <property type="entry name" value="Peptidase S8/S53 domain"/>
    <property type="match status" value="1"/>
</dbReference>
<feature type="active site" description="Charge relay system" evidence="5 6">
    <location>
        <position position="383"/>
    </location>
</feature>
<dbReference type="PANTHER" id="PTHR43806:SF11">
    <property type="entry name" value="CEREVISIN-RELATED"/>
    <property type="match status" value="1"/>
</dbReference>
<dbReference type="PROSITE" id="PS51892">
    <property type="entry name" value="SUBTILASE"/>
    <property type="match status" value="1"/>
</dbReference>
<keyword evidence="3 6" id="KW-0378">Hydrolase</keyword>
<dbReference type="Pfam" id="PF00082">
    <property type="entry name" value="Peptidase_S8"/>
    <property type="match status" value="1"/>
</dbReference>
<dbReference type="PROSITE" id="PS00138">
    <property type="entry name" value="SUBTILASE_SER"/>
    <property type="match status" value="1"/>
</dbReference>
<feature type="active site" description="Charge relay system" evidence="5 6">
    <location>
        <position position="176"/>
    </location>
</feature>
<evidence type="ECO:0000256" key="5">
    <source>
        <dbReference type="PIRSR" id="PIRSR615500-1"/>
    </source>
</evidence>
<evidence type="ECO:0000256" key="2">
    <source>
        <dbReference type="ARBA" id="ARBA00022670"/>
    </source>
</evidence>
<feature type="active site" description="Charge relay system" evidence="5 6">
    <location>
        <position position="137"/>
    </location>
</feature>
<dbReference type="InterPro" id="IPR006311">
    <property type="entry name" value="TAT_signal"/>
</dbReference>
<dbReference type="SUPFAM" id="SSF52743">
    <property type="entry name" value="Subtilisin-like"/>
    <property type="match status" value="1"/>
</dbReference>
<name>A0ABD5Q9K2_9EURY</name>
<dbReference type="GO" id="GO:0004252">
    <property type="term" value="F:serine-type endopeptidase activity"/>
    <property type="evidence" value="ECO:0007669"/>
    <property type="project" value="UniProtKB-UniRule"/>
</dbReference>
<dbReference type="PROSITE" id="PS51318">
    <property type="entry name" value="TAT"/>
    <property type="match status" value="1"/>
</dbReference>
<sequence>MSEHTSTRRRVLQGIAASGLTIGFIGTGSAESGTTYVVTGGSRRKLKKAGFSVTRELAGGSVAIVSGPADAESDLKSVGGVSGVTENFEVELANPVTEDHTTKQASFTELQWDKEITDTFEAHHYATGDDTRIVIADTGVDGTHPDLAGNFNEGLSRSFINGGEEAPHMGPAGGDHATHVAGTAAATGDVGITGTAPDAEIVSVRVLGPDSSSFADVLAGADYAAEIGADAANFSLGAGPYPSQANSDGLRVAVQKVMQDVARRGTVLTVSAGNNETNLQQGQSCREITNDDGEVVDMVCDNWHYVPGTVQGVMTISATTPNDELAFYSNYGTNAIEVGAPGGGYETLAKTVDPTADVEWPYPTNLVYSSIPGASYGWKAGTSMAAPQVAGLVGLVRELKPGLKVNQVENIIAHGADLVQGRSSPEFGAGRINVLDTVERVGGSGGD</sequence>
<evidence type="ECO:0000313" key="9">
    <source>
        <dbReference type="Proteomes" id="UP001595925"/>
    </source>
</evidence>
<evidence type="ECO:0000256" key="1">
    <source>
        <dbReference type="ARBA" id="ARBA00011073"/>
    </source>
</evidence>
<feature type="domain" description="Peptidase S8/S53" evidence="7">
    <location>
        <begin position="128"/>
        <end position="430"/>
    </location>
</feature>
<dbReference type="InterPro" id="IPR000209">
    <property type="entry name" value="Peptidase_S8/S53_dom"/>
</dbReference>
<keyword evidence="9" id="KW-1185">Reference proteome</keyword>
<dbReference type="InterPro" id="IPR015500">
    <property type="entry name" value="Peptidase_S8_subtilisin-rel"/>
</dbReference>
<dbReference type="EMBL" id="JBHSJG010000001">
    <property type="protein sequence ID" value="MFC4986237.1"/>
    <property type="molecule type" value="Genomic_DNA"/>
</dbReference>
<proteinExistence type="inferred from homology"/>
<dbReference type="PANTHER" id="PTHR43806">
    <property type="entry name" value="PEPTIDASE S8"/>
    <property type="match status" value="1"/>
</dbReference>
<comment type="similarity">
    <text evidence="1 6">Belongs to the peptidase S8 family.</text>
</comment>
<evidence type="ECO:0000256" key="6">
    <source>
        <dbReference type="PROSITE-ProRule" id="PRU01240"/>
    </source>
</evidence>
<keyword evidence="4 6" id="KW-0720">Serine protease</keyword>
<keyword evidence="2 6" id="KW-0645">Protease</keyword>
<evidence type="ECO:0000313" key="8">
    <source>
        <dbReference type="EMBL" id="MFC4986237.1"/>
    </source>
</evidence>
<evidence type="ECO:0000259" key="7">
    <source>
        <dbReference type="Pfam" id="PF00082"/>
    </source>
</evidence>
<dbReference type="InterPro" id="IPR023828">
    <property type="entry name" value="Peptidase_S8_Ser-AS"/>
</dbReference>
<dbReference type="GO" id="GO:0006508">
    <property type="term" value="P:proteolysis"/>
    <property type="evidence" value="ECO:0007669"/>
    <property type="project" value="UniProtKB-KW"/>
</dbReference>
<dbReference type="Proteomes" id="UP001595925">
    <property type="component" value="Unassembled WGS sequence"/>
</dbReference>
<dbReference type="InterPro" id="IPR050131">
    <property type="entry name" value="Peptidase_S8_subtilisin-like"/>
</dbReference>
<dbReference type="InterPro" id="IPR036852">
    <property type="entry name" value="Peptidase_S8/S53_dom_sf"/>
</dbReference>
<gene>
    <name evidence="8" type="ORF">ACFPFO_00285</name>
</gene>
<protein>
    <submittedName>
        <fullName evidence="8">S8 family serine peptidase</fullName>
    </submittedName>
</protein>
<organism evidence="8 9">
    <name type="scientific">Saliphagus infecundisoli</name>
    <dbReference type="NCBI Taxonomy" id="1849069"/>
    <lineage>
        <taxon>Archaea</taxon>
        <taxon>Methanobacteriati</taxon>
        <taxon>Methanobacteriota</taxon>
        <taxon>Stenosarchaea group</taxon>
        <taxon>Halobacteria</taxon>
        <taxon>Halobacteriales</taxon>
        <taxon>Natrialbaceae</taxon>
        <taxon>Saliphagus</taxon>
    </lineage>
</organism>
<evidence type="ECO:0000256" key="4">
    <source>
        <dbReference type="ARBA" id="ARBA00022825"/>
    </source>
</evidence>
<dbReference type="AlphaFoldDB" id="A0ABD5Q9K2"/>
<comment type="caution">
    <text evidence="8">The sequence shown here is derived from an EMBL/GenBank/DDBJ whole genome shotgun (WGS) entry which is preliminary data.</text>
</comment>